<evidence type="ECO:0000256" key="1">
    <source>
        <dbReference type="ARBA" id="ARBA00006252"/>
    </source>
</evidence>
<keyword evidence="2" id="KW-0560">Oxidoreductase</keyword>
<dbReference type="SUPFAM" id="SSF52218">
    <property type="entry name" value="Flavoproteins"/>
    <property type="match status" value="1"/>
</dbReference>
<gene>
    <name evidence="4" type="ORF">HNR19_004355</name>
</gene>
<dbReference type="Pfam" id="PF02525">
    <property type="entry name" value="Flavodoxin_2"/>
    <property type="match status" value="1"/>
</dbReference>
<dbReference type="InterPro" id="IPR029039">
    <property type="entry name" value="Flavoprotein-like_sf"/>
</dbReference>
<protein>
    <submittedName>
        <fullName evidence="4">Putative NADPH-quinone reductase</fullName>
    </submittedName>
</protein>
<evidence type="ECO:0000259" key="3">
    <source>
        <dbReference type="Pfam" id="PF02525"/>
    </source>
</evidence>
<comment type="caution">
    <text evidence="4">The sequence shown here is derived from an EMBL/GenBank/DDBJ whole genome shotgun (WGS) entry which is preliminary data.</text>
</comment>
<keyword evidence="5" id="KW-1185">Reference proteome</keyword>
<evidence type="ECO:0000313" key="4">
    <source>
        <dbReference type="EMBL" id="NYJ03657.1"/>
    </source>
</evidence>
<evidence type="ECO:0000313" key="5">
    <source>
        <dbReference type="Proteomes" id="UP000530424"/>
    </source>
</evidence>
<dbReference type="InterPro" id="IPR003680">
    <property type="entry name" value="Flavodoxin_fold"/>
</dbReference>
<dbReference type="GO" id="GO:0003955">
    <property type="term" value="F:NAD(P)H dehydrogenase (quinone) activity"/>
    <property type="evidence" value="ECO:0007669"/>
    <property type="project" value="TreeGrafter"/>
</dbReference>
<evidence type="ECO:0000256" key="2">
    <source>
        <dbReference type="ARBA" id="ARBA00023002"/>
    </source>
</evidence>
<name>A0A853C8K9_9ACTN</name>
<feature type="domain" description="Flavodoxin-like fold" evidence="3">
    <location>
        <begin position="21"/>
        <end position="196"/>
    </location>
</feature>
<dbReference type="Proteomes" id="UP000530424">
    <property type="component" value="Unassembled WGS sequence"/>
</dbReference>
<dbReference type="EMBL" id="JACCFP010000001">
    <property type="protein sequence ID" value="NYJ03657.1"/>
    <property type="molecule type" value="Genomic_DNA"/>
</dbReference>
<dbReference type="Gene3D" id="3.40.50.360">
    <property type="match status" value="1"/>
</dbReference>
<proteinExistence type="inferred from homology"/>
<dbReference type="GO" id="GO:0005829">
    <property type="term" value="C:cytosol"/>
    <property type="evidence" value="ECO:0007669"/>
    <property type="project" value="TreeGrafter"/>
</dbReference>
<dbReference type="InterPro" id="IPR051545">
    <property type="entry name" value="NAD(P)H_dehydrogenase_qn"/>
</dbReference>
<dbReference type="PANTHER" id="PTHR10204:SF34">
    <property type="entry name" value="NAD(P)H DEHYDROGENASE [QUINONE] 1 ISOFORM 1"/>
    <property type="match status" value="1"/>
</dbReference>
<dbReference type="AlphaFoldDB" id="A0A853C8K9"/>
<organism evidence="4 5">
    <name type="scientific">Nocardioides thalensis</name>
    <dbReference type="NCBI Taxonomy" id="1914755"/>
    <lineage>
        <taxon>Bacteria</taxon>
        <taxon>Bacillati</taxon>
        <taxon>Actinomycetota</taxon>
        <taxon>Actinomycetes</taxon>
        <taxon>Propionibacteriales</taxon>
        <taxon>Nocardioidaceae</taxon>
        <taxon>Nocardioides</taxon>
    </lineage>
</organism>
<dbReference type="RefSeq" id="WP_179669932.1">
    <property type="nucleotide sequence ID" value="NZ_JACCFP010000001.1"/>
</dbReference>
<dbReference type="NCBIfam" id="NF007280">
    <property type="entry name" value="PRK09739.1"/>
    <property type="match status" value="1"/>
</dbReference>
<accession>A0A853C8K9</accession>
<sequence length="205" mass="22325">MSETLATRGAAAPARGPRSRHALVVLVHPRPDSLTATMAARARDRLSATGYTVDLLDLYAEGFDPALRPDDEPDWADAGKEYSAEVRGHMARVAAADLIVVVFPVWWYGLPAMAKGWVDRVWNRGFAYEPATLAGRRMLWIGLAGGPADHFAAHDFDRVLDVQLRVGISEYCGIADVEVHLIHDTLTEPRVEAVDEVLGRATAAA</sequence>
<comment type="similarity">
    <text evidence="1">Belongs to the NAD(P)H dehydrogenase (quinone) family.</text>
</comment>
<dbReference type="PANTHER" id="PTHR10204">
    <property type="entry name" value="NAD P H OXIDOREDUCTASE-RELATED"/>
    <property type="match status" value="1"/>
</dbReference>
<reference evidence="4 5" key="1">
    <citation type="submission" date="2020-07" db="EMBL/GenBank/DDBJ databases">
        <title>Sequencing the genomes of 1000 actinobacteria strains.</title>
        <authorList>
            <person name="Klenk H.-P."/>
        </authorList>
    </citation>
    <scope>NUCLEOTIDE SEQUENCE [LARGE SCALE GENOMIC DNA]</scope>
    <source>
        <strain evidence="4 5">DSM 103833</strain>
    </source>
</reference>